<dbReference type="InterPro" id="IPR047796">
    <property type="entry name" value="SdpR-like_repress"/>
</dbReference>
<evidence type="ECO:0000256" key="1">
    <source>
        <dbReference type="ARBA" id="ARBA00023015"/>
    </source>
</evidence>
<evidence type="ECO:0000256" key="2">
    <source>
        <dbReference type="ARBA" id="ARBA00023125"/>
    </source>
</evidence>
<dbReference type="EMBL" id="UAVW01000019">
    <property type="protein sequence ID" value="SQB15942.1"/>
    <property type="molecule type" value="Genomic_DNA"/>
</dbReference>
<protein>
    <submittedName>
        <fullName evidence="5">ArsR family transcriptional regulator</fullName>
    </submittedName>
</protein>
<evidence type="ECO:0000313" key="6">
    <source>
        <dbReference type="EMBL" id="SQB15942.1"/>
    </source>
</evidence>
<evidence type="ECO:0000256" key="3">
    <source>
        <dbReference type="ARBA" id="ARBA00023163"/>
    </source>
</evidence>
<dbReference type="SMART" id="SM00418">
    <property type="entry name" value="HTH_ARSR"/>
    <property type="match status" value="1"/>
</dbReference>
<dbReference type="EMBL" id="CZAB01000049">
    <property type="protein sequence ID" value="CUP75946.1"/>
    <property type="molecule type" value="Genomic_DNA"/>
</dbReference>
<reference evidence="5 7" key="1">
    <citation type="submission" date="2015-09" db="EMBL/GenBank/DDBJ databases">
        <authorList>
            <consortium name="Pathogen Informatics"/>
        </authorList>
    </citation>
    <scope>NUCLEOTIDE SEQUENCE [LARGE SCALE GENOMIC DNA]</scope>
    <source>
        <strain evidence="5 7">2789STDY5834865</strain>
    </source>
</reference>
<name>A0A174QW11_9FIRM</name>
<dbReference type="Proteomes" id="UP000251853">
    <property type="component" value="Unassembled WGS sequence"/>
</dbReference>
<dbReference type="AlphaFoldDB" id="A0A174QW11"/>
<proteinExistence type="predicted"/>
<keyword evidence="3" id="KW-0804">Transcription</keyword>
<dbReference type="Pfam" id="PF01022">
    <property type="entry name" value="HTH_5"/>
    <property type="match status" value="1"/>
</dbReference>
<dbReference type="InterPro" id="IPR011991">
    <property type="entry name" value="ArsR-like_HTH"/>
</dbReference>
<dbReference type="GO" id="GO:0003677">
    <property type="term" value="F:DNA binding"/>
    <property type="evidence" value="ECO:0007669"/>
    <property type="project" value="UniProtKB-KW"/>
</dbReference>
<dbReference type="NCBIfam" id="NF033789">
    <property type="entry name" value="repress_SdpR"/>
    <property type="match status" value="1"/>
</dbReference>
<evidence type="ECO:0000313" key="5">
    <source>
        <dbReference type="EMBL" id="CUP75946.1"/>
    </source>
</evidence>
<dbReference type="PRINTS" id="PR00778">
    <property type="entry name" value="HTHARSR"/>
</dbReference>
<dbReference type="SUPFAM" id="SSF46785">
    <property type="entry name" value="Winged helix' DNA-binding domain"/>
    <property type="match status" value="1"/>
</dbReference>
<dbReference type="PANTHER" id="PTHR33154">
    <property type="entry name" value="TRANSCRIPTIONAL REGULATOR, ARSR FAMILY"/>
    <property type="match status" value="1"/>
</dbReference>
<dbReference type="PANTHER" id="PTHR33154:SF33">
    <property type="entry name" value="TRANSCRIPTIONAL REPRESSOR SDPR"/>
    <property type="match status" value="1"/>
</dbReference>
<keyword evidence="1" id="KW-0805">Transcription regulation</keyword>
<evidence type="ECO:0000313" key="8">
    <source>
        <dbReference type="Proteomes" id="UP000251853"/>
    </source>
</evidence>
<evidence type="ECO:0000259" key="4">
    <source>
        <dbReference type="PROSITE" id="PS50987"/>
    </source>
</evidence>
<gene>
    <name evidence="5" type="primary">czrA</name>
    <name evidence="5" type="ORF">ERS852480_04024</name>
    <name evidence="6" type="ORF">NCTC11224_05037</name>
</gene>
<keyword evidence="2" id="KW-0238">DNA-binding</keyword>
<keyword evidence="8" id="KW-1185">Reference proteome</keyword>
<dbReference type="InterPro" id="IPR036390">
    <property type="entry name" value="WH_DNA-bd_sf"/>
</dbReference>
<dbReference type="NCBIfam" id="NF033788">
    <property type="entry name" value="HTH_metalloreg"/>
    <property type="match status" value="1"/>
</dbReference>
<dbReference type="Proteomes" id="UP000095512">
    <property type="component" value="Unassembled WGS sequence"/>
</dbReference>
<organism evidence="5 7">
    <name type="scientific">Enterocloster clostridioformis</name>
    <dbReference type="NCBI Taxonomy" id="1531"/>
    <lineage>
        <taxon>Bacteria</taxon>
        <taxon>Bacillati</taxon>
        <taxon>Bacillota</taxon>
        <taxon>Clostridia</taxon>
        <taxon>Lachnospirales</taxon>
        <taxon>Lachnospiraceae</taxon>
        <taxon>Enterocloster</taxon>
    </lineage>
</organism>
<dbReference type="GO" id="GO:0003700">
    <property type="term" value="F:DNA-binding transcription factor activity"/>
    <property type="evidence" value="ECO:0007669"/>
    <property type="project" value="InterPro"/>
</dbReference>
<dbReference type="InterPro" id="IPR001845">
    <property type="entry name" value="HTH_ArsR_DNA-bd_dom"/>
</dbReference>
<dbReference type="Gene3D" id="1.10.10.10">
    <property type="entry name" value="Winged helix-like DNA-binding domain superfamily/Winged helix DNA-binding domain"/>
    <property type="match status" value="1"/>
</dbReference>
<reference evidence="6 8" key="2">
    <citation type="submission" date="2018-06" db="EMBL/GenBank/DDBJ databases">
        <authorList>
            <consortium name="Pathogen Informatics"/>
            <person name="Doyle S."/>
        </authorList>
    </citation>
    <scope>NUCLEOTIDE SEQUENCE [LARGE SCALE GENOMIC DNA]</scope>
    <source>
        <strain evidence="6 8">NCTC11224</strain>
    </source>
</reference>
<dbReference type="PROSITE" id="PS50987">
    <property type="entry name" value="HTH_ARSR_2"/>
    <property type="match status" value="1"/>
</dbReference>
<feature type="domain" description="HTH arsR-type" evidence="4">
    <location>
        <begin position="1"/>
        <end position="92"/>
    </location>
</feature>
<dbReference type="InterPro" id="IPR036388">
    <property type="entry name" value="WH-like_DNA-bd_sf"/>
</dbReference>
<accession>A0A174QW11</accession>
<dbReference type="InterPro" id="IPR051081">
    <property type="entry name" value="HTH_MetalResp_TranReg"/>
</dbReference>
<sequence>MSFGDTFKALSDPTRREILNLLKRRSMTAGQIVEHFDTTGATISHHLNILRQAGLIEDRKSGKYIYYELNTTVFQEVLSWLQSLMEEDKKHEKK</sequence>
<dbReference type="RefSeq" id="WP_022202262.1">
    <property type="nucleotide sequence ID" value="NZ_CATYWZ010000054.1"/>
</dbReference>
<evidence type="ECO:0000313" key="7">
    <source>
        <dbReference type="Proteomes" id="UP000095512"/>
    </source>
</evidence>
<dbReference type="CDD" id="cd00090">
    <property type="entry name" value="HTH_ARSR"/>
    <property type="match status" value="1"/>
</dbReference>